<evidence type="ECO:0000313" key="4">
    <source>
        <dbReference type="Proteomes" id="UP000669179"/>
    </source>
</evidence>
<dbReference type="EMBL" id="JAGEOJ010000009">
    <property type="protein sequence ID" value="MBO2449880.1"/>
    <property type="molecule type" value="Genomic_DNA"/>
</dbReference>
<dbReference type="PANTHER" id="PTHR30290">
    <property type="entry name" value="PERIPLASMIC BINDING COMPONENT OF ABC TRANSPORTER"/>
    <property type="match status" value="1"/>
</dbReference>
<dbReference type="SUPFAM" id="SSF53850">
    <property type="entry name" value="Periplasmic binding protein-like II"/>
    <property type="match status" value="1"/>
</dbReference>
<feature type="chain" id="PRO_5039329664" evidence="1">
    <location>
        <begin position="23"/>
        <end position="587"/>
    </location>
</feature>
<dbReference type="PROSITE" id="PS51257">
    <property type="entry name" value="PROKAR_LIPOPROTEIN"/>
    <property type="match status" value="1"/>
</dbReference>
<dbReference type="RefSeq" id="WP_208257769.1">
    <property type="nucleotide sequence ID" value="NZ_JAGEOJ010000009.1"/>
</dbReference>
<comment type="caution">
    <text evidence="3">The sequence shown here is derived from an EMBL/GenBank/DDBJ whole genome shotgun (WGS) entry which is preliminary data.</text>
</comment>
<dbReference type="PIRSF" id="PIRSF002741">
    <property type="entry name" value="MppA"/>
    <property type="match status" value="1"/>
</dbReference>
<sequence length="587" mass="62845">MAASKRVVTGTAVLGAAVLGLAACGGGGGSGGSSGGTLKVVGSADVDHLDTSSGYTTVSGGLTRQFARQLFNFKGADNFEDAIKVQGDVASEVPSADNGGISSDGKTYTIKLRDGVQWNTNPARDVTAEDFIRGLKRLCNPAKPSGGSAYYSETILGMAEYCDGYGKVDAKSAGAMAEYQNRHTVAGLEAKDPKTLIVKLKQPASDFTNILALPFAAAAPKEYDAYVPDSPQFRQHTVSDGPYKITSYTPNKDYVLDKNPVWKSDTDSLRGQNPDKIQVTMGQDSPDVVQQQMEQGTADLAWDQPVPTAKIPSLKSNSNFKIMDGSTSNPYLVFNTLSPNNSGALGKKEVRQAINFAVDKTALVQIYGGPDVSEILNQVIPPRSVGYQQFNLYPTPNNAGDPAKCKQMLAAAGYPNGLNLKFPYRVSSNHPKIAQSVQANLKACGINSNLTPDTNGTFYNTTLVTPADAKAGKWDIAAPGWVPDWYGNNGRTNIVPLFDGRHYGPNSTNYGGYNNPEVNALIDKALTAKEEDEAASSWAAADKKIMEDAAVVPFMNQKYPIFHSSRVSNALYLPQFQVYDYGQVKFG</sequence>
<dbReference type="GO" id="GO:0043190">
    <property type="term" value="C:ATP-binding cassette (ABC) transporter complex"/>
    <property type="evidence" value="ECO:0007669"/>
    <property type="project" value="InterPro"/>
</dbReference>
<keyword evidence="1" id="KW-0732">Signal</keyword>
<dbReference type="Gene3D" id="3.40.190.10">
    <property type="entry name" value="Periplasmic binding protein-like II"/>
    <property type="match status" value="1"/>
</dbReference>
<dbReference type="Proteomes" id="UP000669179">
    <property type="component" value="Unassembled WGS sequence"/>
</dbReference>
<accession>A0A939PC31</accession>
<evidence type="ECO:0000259" key="2">
    <source>
        <dbReference type="Pfam" id="PF00496"/>
    </source>
</evidence>
<evidence type="ECO:0000256" key="1">
    <source>
        <dbReference type="SAM" id="SignalP"/>
    </source>
</evidence>
<evidence type="ECO:0000313" key="3">
    <source>
        <dbReference type="EMBL" id="MBO2449880.1"/>
    </source>
</evidence>
<gene>
    <name evidence="3" type="ORF">J4573_22450</name>
</gene>
<dbReference type="InterPro" id="IPR000914">
    <property type="entry name" value="SBP_5_dom"/>
</dbReference>
<feature type="domain" description="Solute-binding protein family 5" evidence="2">
    <location>
        <begin position="99"/>
        <end position="486"/>
    </location>
</feature>
<proteinExistence type="predicted"/>
<dbReference type="Pfam" id="PF00496">
    <property type="entry name" value="SBP_bac_5"/>
    <property type="match status" value="1"/>
</dbReference>
<reference evidence="3" key="1">
    <citation type="submission" date="2021-03" db="EMBL/GenBank/DDBJ databases">
        <authorList>
            <person name="Kanchanasin P."/>
            <person name="Saeng-In P."/>
            <person name="Phongsopitanun W."/>
            <person name="Yuki M."/>
            <person name="Kudo T."/>
            <person name="Ohkuma M."/>
            <person name="Tanasupawat S."/>
        </authorList>
    </citation>
    <scope>NUCLEOTIDE SEQUENCE</scope>
    <source>
        <strain evidence="3">GKU 128</strain>
    </source>
</reference>
<dbReference type="Gene3D" id="3.10.105.10">
    <property type="entry name" value="Dipeptide-binding Protein, Domain 3"/>
    <property type="match status" value="1"/>
</dbReference>
<organism evidence="3 4">
    <name type="scientific">Actinomadura barringtoniae</name>
    <dbReference type="NCBI Taxonomy" id="1427535"/>
    <lineage>
        <taxon>Bacteria</taxon>
        <taxon>Bacillati</taxon>
        <taxon>Actinomycetota</taxon>
        <taxon>Actinomycetes</taxon>
        <taxon>Streptosporangiales</taxon>
        <taxon>Thermomonosporaceae</taxon>
        <taxon>Actinomadura</taxon>
    </lineage>
</organism>
<name>A0A939PC31_9ACTN</name>
<dbReference type="GO" id="GO:0042597">
    <property type="term" value="C:periplasmic space"/>
    <property type="evidence" value="ECO:0007669"/>
    <property type="project" value="UniProtKB-ARBA"/>
</dbReference>
<dbReference type="CDD" id="cd08506">
    <property type="entry name" value="PBP2_clavulanate_OppA2"/>
    <property type="match status" value="1"/>
</dbReference>
<feature type="signal peptide" evidence="1">
    <location>
        <begin position="1"/>
        <end position="22"/>
    </location>
</feature>
<dbReference type="AlphaFoldDB" id="A0A939PC31"/>
<keyword evidence="4" id="KW-1185">Reference proteome</keyword>
<dbReference type="GO" id="GO:1904680">
    <property type="term" value="F:peptide transmembrane transporter activity"/>
    <property type="evidence" value="ECO:0007669"/>
    <property type="project" value="TreeGrafter"/>
</dbReference>
<dbReference type="InterPro" id="IPR030678">
    <property type="entry name" value="Peptide/Ni-bd"/>
</dbReference>
<protein>
    <submittedName>
        <fullName evidence="3">ABC transporter substrate-binding protein</fullName>
    </submittedName>
</protein>
<dbReference type="InterPro" id="IPR039424">
    <property type="entry name" value="SBP_5"/>
</dbReference>
<dbReference type="GO" id="GO:0015833">
    <property type="term" value="P:peptide transport"/>
    <property type="evidence" value="ECO:0007669"/>
    <property type="project" value="TreeGrafter"/>
</dbReference>
<dbReference type="PANTHER" id="PTHR30290:SF83">
    <property type="entry name" value="ABC TRANSPORTER SUBSTRATE-BINDING PROTEIN"/>
    <property type="match status" value="1"/>
</dbReference>